<dbReference type="Pfam" id="PF07690">
    <property type="entry name" value="MFS_1"/>
    <property type="match status" value="1"/>
</dbReference>
<feature type="transmembrane region" description="Helical" evidence="6">
    <location>
        <begin position="74"/>
        <end position="100"/>
    </location>
</feature>
<evidence type="ECO:0000256" key="1">
    <source>
        <dbReference type="ARBA" id="ARBA00004141"/>
    </source>
</evidence>
<reference evidence="8 9" key="1">
    <citation type="submission" date="2019-08" db="EMBL/GenBank/DDBJ databases">
        <title>Bioinformatics analysis of the strain L3 and L5.</title>
        <authorList>
            <person name="Li X."/>
        </authorList>
    </citation>
    <scope>NUCLEOTIDE SEQUENCE [LARGE SCALE GENOMIC DNA]</scope>
    <source>
        <strain evidence="8 9">L3</strain>
    </source>
</reference>
<evidence type="ECO:0000256" key="2">
    <source>
        <dbReference type="ARBA" id="ARBA00022448"/>
    </source>
</evidence>
<dbReference type="PANTHER" id="PTHR42718:SF9">
    <property type="entry name" value="MAJOR FACILITATOR SUPERFAMILY MULTIDRUG TRANSPORTER MFSC"/>
    <property type="match status" value="1"/>
</dbReference>
<feature type="transmembrane region" description="Helical" evidence="6">
    <location>
        <begin position="219"/>
        <end position="239"/>
    </location>
</feature>
<dbReference type="Gene3D" id="1.20.1250.20">
    <property type="entry name" value="MFS general substrate transporter like domains"/>
    <property type="match status" value="1"/>
</dbReference>
<evidence type="ECO:0000313" key="8">
    <source>
        <dbReference type="EMBL" id="KAA0016964.1"/>
    </source>
</evidence>
<evidence type="ECO:0000256" key="4">
    <source>
        <dbReference type="ARBA" id="ARBA00022989"/>
    </source>
</evidence>
<evidence type="ECO:0000256" key="5">
    <source>
        <dbReference type="ARBA" id="ARBA00023136"/>
    </source>
</evidence>
<feature type="transmembrane region" description="Helical" evidence="6">
    <location>
        <begin position="325"/>
        <end position="344"/>
    </location>
</feature>
<dbReference type="Gene3D" id="1.20.1720.10">
    <property type="entry name" value="Multidrug resistance protein D"/>
    <property type="match status" value="1"/>
</dbReference>
<keyword evidence="4 6" id="KW-1133">Transmembrane helix</keyword>
<organism evidence="8 9">
    <name type="scientific">Salinicola corii</name>
    <dbReference type="NCBI Taxonomy" id="2606937"/>
    <lineage>
        <taxon>Bacteria</taxon>
        <taxon>Pseudomonadati</taxon>
        <taxon>Pseudomonadota</taxon>
        <taxon>Gammaproteobacteria</taxon>
        <taxon>Oceanospirillales</taxon>
        <taxon>Halomonadaceae</taxon>
        <taxon>Salinicola</taxon>
    </lineage>
</organism>
<dbReference type="AlphaFoldDB" id="A0A640WA99"/>
<feature type="transmembrane region" description="Helical" evidence="6">
    <location>
        <begin position="426"/>
        <end position="443"/>
    </location>
</feature>
<dbReference type="SUPFAM" id="SSF103473">
    <property type="entry name" value="MFS general substrate transporter"/>
    <property type="match status" value="1"/>
</dbReference>
<feature type="domain" description="Major facilitator superfamily (MFS) profile" evidence="7">
    <location>
        <begin position="8"/>
        <end position="450"/>
    </location>
</feature>
<feature type="transmembrane region" description="Helical" evidence="6">
    <location>
        <begin position="260"/>
        <end position="285"/>
    </location>
</feature>
<keyword evidence="9" id="KW-1185">Reference proteome</keyword>
<evidence type="ECO:0000256" key="6">
    <source>
        <dbReference type="SAM" id="Phobius"/>
    </source>
</evidence>
<feature type="transmembrane region" description="Helical" evidence="6">
    <location>
        <begin position="350"/>
        <end position="376"/>
    </location>
</feature>
<proteinExistence type="predicted"/>
<dbReference type="PANTHER" id="PTHR42718">
    <property type="entry name" value="MAJOR FACILITATOR SUPERFAMILY MULTIDRUG TRANSPORTER MFSC"/>
    <property type="match status" value="1"/>
</dbReference>
<dbReference type="InterPro" id="IPR036259">
    <property type="entry name" value="MFS_trans_sf"/>
</dbReference>
<dbReference type="InterPro" id="IPR011701">
    <property type="entry name" value="MFS"/>
</dbReference>
<dbReference type="PROSITE" id="PS50850">
    <property type="entry name" value="MFS"/>
    <property type="match status" value="1"/>
</dbReference>
<dbReference type="InterPro" id="IPR020846">
    <property type="entry name" value="MFS_dom"/>
</dbReference>
<feature type="transmembrane region" description="Helical" evidence="6">
    <location>
        <begin position="41"/>
        <end position="62"/>
    </location>
</feature>
<dbReference type="RefSeq" id="WP_149436375.1">
    <property type="nucleotide sequence ID" value="NZ_VTPX01000009.1"/>
</dbReference>
<keyword evidence="5 6" id="KW-0472">Membrane</keyword>
<evidence type="ECO:0000313" key="9">
    <source>
        <dbReference type="Proteomes" id="UP000466024"/>
    </source>
</evidence>
<feature type="transmembrane region" description="Helical" evidence="6">
    <location>
        <begin position="397"/>
        <end position="414"/>
    </location>
</feature>
<name>A0A640WA99_9GAMM</name>
<feature type="transmembrane region" description="Helical" evidence="6">
    <location>
        <begin position="106"/>
        <end position="124"/>
    </location>
</feature>
<accession>A0A640WA99</accession>
<feature type="transmembrane region" description="Helical" evidence="6">
    <location>
        <begin position="194"/>
        <end position="213"/>
    </location>
</feature>
<dbReference type="GO" id="GO:0016020">
    <property type="term" value="C:membrane"/>
    <property type="evidence" value="ECO:0007669"/>
    <property type="project" value="UniProtKB-SubCell"/>
</dbReference>
<evidence type="ECO:0000259" key="7">
    <source>
        <dbReference type="PROSITE" id="PS50850"/>
    </source>
</evidence>
<dbReference type="GO" id="GO:0022857">
    <property type="term" value="F:transmembrane transporter activity"/>
    <property type="evidence" value="ECO:0007669"/>
    <property type="project" value="InterPro"/>
</dbReference>
<feature type="transmembrane region" description="Helical" evidence="6">
    <location>
        <begin position="136"/>
        <end position="156"/>
    </location>
</feature>
<keyword evidence="2" id="KW-0813">Transport</keyword>
<gene>
    <name evidence="8" type="ORF">F0A16_15830</name>
</gene>
<keyword evidence="3 6" id="KW-0812">Transmembrane</keyword>
<dbReference type="EMBL" id="VTPX01000009">
    <property type="protein sequence ID" value="KAA0016964.1"/>
    <property type="molecule type" value="Genomic_DNA"/>
</dbReference>
<feature type="transmembrane region" description="Helical" evidence="6">
    <location>
        <begin position="297"/>
        <end position="318"/>
    </location>
</feature>
<sequence length="459" mass="47928">MITPVSRVMSVVLLGAGLVSLSNSMLNPALPAFMRAFEIGAGRAGGVVSVFMVAMVVAMPLTGYLGQRFGARRLYLGGILLFCLGSAVGALAASFVGVLAARALQGAASGLVIPLSLPLLFSVVPRERRGRISGTWAGVVMLVPAVGPLCGALVLQSLDWRWLFALNLPLGALAWGLAAICLPDAPKAAPRRAFDGVGYAGIAGAVVLAMAAGEAFAHGWLRVASLGLMLALVAGWAFVRWERRHPEPLLDLSILTRRDYRLGVIISVLQSINMFGCLVLVPLWVQVVMGQSPLWTGVALLCTALCAAAGGRLGGIWLDRRGPFPMIPVGLALSAVATLALGQVVGELSIVAFCALMALRGLGIGFSYLPATTIALGALPDDITTQGAAVNNMARRVSASLAIVAVSFAIDAMPERHLPLDHTLSILFLVVGLSSLAALPFAWRLRACTSEPDPSRRMS</sequence>
<protein>
    <submittedName>
        <fullName evidence="8">Multidrug efflux MFS transporter</fullName>
    </submittedName>
</protein>
<feature type="transmembrane region" description="Helical" evidence="6">
    <location>
        <begin position="162"/>
        <end position="182"/>
    </location>
</feature>
<comment type="subcellular location">
    <subcellularLocation>
        <location evidence="1">Membrane</location>
        <topology evidence="1">Multi-pass membrane protein</topology>
    </subcellularLocation>
</comment>
<evidence type="ECO:0000256" key="3">
    <source>
        <dbReference type="ARBA" id="ARBA00022692"/>
    </source>
</evidence>
<dbReference type="Proteomes" id="UP000466024">
    <property type="component" value="Unassembled WGS sequence"/>
</dbReference>
<comment type="caution">
    <text evidence="8">The sequence shown here is derived from an EMBL/GenBank/DDBJ whole genome shotgun (WGS) entry which is preliminary data.</text>
</comment>